<organism evidence="1 2">
    <name type="scientific">Pistacia integerrima</name>
    <dbReference type="NCBI Taxonomy" id="434235"/>
    <lineage>
        <taxon>Eukaryota</taxon>
        <taxon>Viridiplantae</taxon>
        <taxon>Streptophyta</taxon>
        <taxon>Embryophyta</taxon>
        <taxon>Tracheophyta</taxon>
        <taxon>Spermatophyta</taxon>
        <taxon>Magnoliopsida</taxon>
        <taxon>eudicotyledons</taxon>
        <taxon>Gunneridae</taxon>
        <taxon>Pentapetalae</taxon>
        <taxon>rosids</taxon>
        <taxon>malvids</taxon>
        <taxon>Sapindales</taxon>
        <taxon>Anacardiaceae</taxon>
        <taxon>Pistacia</taxon>
    </lineage>
</organism>
<reference evidence="2" key="1">
    <citation type="journal article" date="2023" name="G3 (Bethesda)">
        <title>Genome assembly and association tests identify interacting loci associated with vigor, precocity, and sex in interspecific pistachio rootstocks.</title>
        <authorList>
            <person name="Palmer W."/>
            <person name="Jacygrad E."/>
            <person name="Sagayaradj S."/>
            <person name="Cavanaugh K."/>
            <person name="Han R."/>
            <person name="Bertier L."/>
            <person name="Beede B."/>
            <person name="Kafkas S."/>
            <person name="Golino D."/>
            <person name="Preece J."/>
            <person name="Michelmore R."/>
        </authorList>
    </citation>
    <scope>NUCLEOTIDE SEQUENCE [LARGE SCALE GENOMIC DNA]</scope>
</reference>
<sequence>MEDLLYNMFLCVIISVVIFFFIFRSSRSRRLRLPPGSLGLPFVGETLQLIAAYKTENPEPFIDERVNRFGSIFTTHVFGEPTVFSADPETNRFILQNEGKLFECSYPGSISNLLGKHSLLLMKGSLHKRMHSLTMSFANSSIIKDHLLVDIDRLVRLNMDSWTDRVFLMEEAKKITFELTVKQLMSFDPGEWTESLRKEYVLVIEGFFTVPLPIFSTTYRRAIQARTKVAEALSLIVRQRRKESESGERKSDMLGALLAGDGGFSDEEIVDFLVALLVAGYETTSTIMTLAVKFLTETPLALAQLKETAIKLIKRCKVKTVMMSPTHLVTTLASEEHEGIRRKKKKKEEVLEWSDYKSMPFTQCVVNETLRLANIISGVFRRAMTDIDIKGYTIPKGWKVFASFRAVHLDHAHFKDARSFNPWRWQSNSGGTSPVNVFTPFGGGPRLCPGYELARVELSVFLHHIVTRFSWVPAEEDKLVFFPTTRTQKRYPIIVKPRNVEEEEEEEE</sequence>
<gene>
    <name evidence="1" type="ORF">Pint_06485</name>
</gene>
<name>A0ACC0Z2L0_9ROSI</name>
<evidence type="ECO:0000313" key="1">
    <source>
        <dbReference type="EMBL" id="KAJ0044393.1"/>
    </source>
</evidence>
<keyword evidence="2" id="KW-1185">Reference proteome</keyword>
<comment type="caution">
    <text evidence="1">The sequence shown here is derived from an EMBL/GenBank/DDBJ whole genome shotgun (WGS) entry which is preliminary data.</text>
</comment>
<accession>A0ACC0Z2L0</accession>
<dbReference type="Proteomes" id="UP001163603">
    <property type="component" value="Chromosome 3"/>
</dbReference>
<evidence type="ECO:0000313" key="2">
    <source>
        <dbReference type="Proteomes" id="UP001163603"/>
    </source>
</evidence>
<dbReference type="EMBL" id="CM047738">
    <property type="protein sequence ID" value="KAJ0044393.1"/>
    <property type="molecule type" value="Genomic_DNA"/>
</dbReference>
<protein>
    <submittedName>
        <fullName evidence="1">Uncharacterized protein</fullName>
    </submittedName>
</protein>
<proteinExistence type="predicted"/>